<dbReference type="EMBL" id="CP137624">
    <property type="protein sequence ID" value="WPK11272.1"/>
    <property type="molecule type" value="Genomic_DNA"/>
</dbReference>
<evidence type="ECO:0000313" key="2">
    <source>
        <dbReference type="Proteomes" id="UP001322664"/>
    </source>
</evidence>
<accession>A0ABZ0RVH7</accession>
<organism evidence="1 2">
    <name type="scientific">Lysinibacillus louembei</name>
    <dbReference type="NCBI Taxonomy" id="1470088"/>
    <lineage>
        <taxon>Bacteria</taxon>
        <taxon>Bacillati</taxon>
        <taxon>Bacillota</taxon>
        <taxon>Bacilli</taxon>
        <taxon>Bacillales</taxon>
        <taxon>Bacillaceae</taxon>
        <taxon>Lysinibacillus</taxon>
    </lineage>
</organism>
<sequence length="181" mass="21144">MHIMEKIKQLEEQTTSYIAQIQERLARPQLVSYFTSSMTIAHQAEEENFCLGSYHIWNVGTQPITNPSIYLKLHKQTPFFFSGKYMTSRITQSFQDQLVWQRFNDEKSKEEFWFKPVNETVIAPNEMIIFPHFQLTWSHQKPYSGLIEGWTYCDEIPEGLMVINPLHIASVGYAADEVEGT</sequence>
<protein>
    <submittedName>
        <fullName evidence="1">Uncharacterized protein</fullName>
    </submittedName>
</protein>
<keyword evidence="2" id="KW-1185">Reference proteome</keyword>
<reference evidence="1 2" key="1">
    <citation type="submission" date="2023-09" db="EMBL/GenBank/DDBJ databases">
        <authorList>
            <person name="Page C.A."/>
            <person name="Perez-Diaz I.M."/>
        </authorList>
    </citation>
    <scope>NUCLEOTIDE SEQUENCE [LARGE SCALE GENOMIC DNA]</scope>
    <source>
        <strain evidence="1 2">Ll15</strain>
    </source>
</reference>
<gene>
    <name evidence="1" type="ORF">R6U77_15465</name>
</gene>
<name>A0ABZ0RVH7_9BACI</name>
<proteinExistence type="predicted"/>
<dbReference type="RefSeq" id="WP_319836332.1">
    <property type="nucleotide sequence ID" value="NZ_CP137624.1"/>
</dbReference>
<dbReference type="Proteomes" id="UP001322664">
    <property type="component" value="Chromosome"/>
</dbReference>
<evidence type="ECO:0000313" key="1">
    <source>
        <dbReference type="EMBL" id="WPK11272.1"/>
    </source>
</evidence>